<reference evidence="2 3" key="2">
    <citation type="journal article" date="2014" name="Proc. Natl. Acad. Sci. U.S.A.">
        <title>Trajectory and genomic determinants of fungal-pathogen speciation and host adaptation.</title>
        <authorList>
            <person name="Hu X."/>
            <person name="Xiao G."/>
            <person name="Zheng P."/>
            <person name="Shang Y."/>
            <person name="Su Y."/>
            <person name="Zhang X."/>
            <person name="Liu X."/>
            <person name="Zhan S."/>
            <person name="St Leger R.J."/>
            <person name="Wang C."/>
        </authorList>
    </citation>
    <scope>GENOME REANNOTATION</scope>
    <source>
        <strain evidence="3">ARSEF 23 / ATCC MYA-3075</strain>
    </source>
</reference>
<name>E9FDM6_METRA</name>
<dbReference type="OrthoDB" id="3660930at2759"/>
<dbReference type="HOGENOM" id="CLU_2574385_0_0_1"/>
<evidence type="ECO:0000256" key="1">
    <source>
        <dbReference type="SAM" id="MobiDB-lite"/>
    </source>
</evidence>
<organism evidence="2 3">
    <name type="scientific">Metarhizium robertsii (strain ARSEF 23 / ATCC MYA-3075)</name>
    <name type="common">Metarhizium anisopliae (strain ARSEF 23)</name>
    <dbReference type="NCBI Taxonomy" id="655844"/>
    <lineage>
        <taxon>Eukaryota</taxon>
        <taxon>Fungi</taxon>
        <taxon>Dikarya</taxon>
        <taxon>Ascomycota</taxon>
        <taxon>Pezizomycotina</taxon>
        <taxon>Sordariomycetes</taxon>
        <taxon>Hypocreomycetidae</taxon>
        <taxon>Hypocreales</taxon>
        <taxon>Clavicipitaceae</taxon>
        <taxon>Metarhizium</taxon>
    </lineage>
</organism>
<dbReference type="Proteomes" id="UP000002498">
    <property type="component" value="Unassembled WGS sequence"/>
</dbReference>
<evidence type="ECO:0000313" key="2">
    <source>
        <dbReference type="EMBL" id="EFY94162.1"/>
    </source>
</evidence>
<keyword evidence="3" id="KW-1185">Reference proteome</keyword>
<dbReference type="RefSeq" id="XP_007826564.1">
    <property type="nucleotide sequence ID" value="XM_007828373.1"/>
</dbReference>
<comment type="caution">
    <text evidence="2">The sequence shown here is derived from an EMBL/GenBank/DDBJ whole genome shotgun (WGS) entry which is preliminary data.</text>
</comment>
<reference evidence="2 3" key="1">
    <citation type="journal article" date="2011" name="PLoS Genet.">
        <title>Genome sequencing and comparative transcriptomics of the model entomopathogenic fungi Metarhizium anisopliae and M. acridum.</title>
        <authorList>
            <person name="Gao Q."/>
            <person name="Jin K."/>
            <person name="Ying S.H."/>
            <person name="Zhang Y."/>
            <person name="Xiao G."/>
            <person name="Shang Y."/>
            <person name="Duan Z."/>
            <person name="Hu X."/>
            <person name="Xie X.Q."/>
            <person name="Zhou G."/>
            <person name="Peng G."/>
            <person name="Luo Z."/>
            <person name="Huang W."/>
            <person name="Wang B."/>
            <person name="Fang W."/>
            <person name="Wang S."/>
            <person name="Zhong Y."/>
            <person name="Ma L.J."/>
            <person name="St Leger R.J."/>
            <person name="Zhao G.P."/>
            <person name="Pei Y."/>
            <person name="Feng M.G."/>
            <person name="Xia Y."/>
            <person name="Wang C."/>
        </authorList>
    </citation>
    <scope>NUCLEOTIDE SEQUENCE [LARGE SCALE GENOMIC DNA]</scope>
    <source>
        <strain evidence="3">ARSEF 23 / ATCC MYA-3075</strain>
    </source>
</reference>
<dbReference type="KEGG" id="maj:MAA_10375"/>
<proteinExistence type="predicted"/>
<protein>
    <submittedName>
        <fullName evidence="2">Uncharacterized protein</fullName>
    </submittedName>
</protein>
<feature type="region of interest" description="Disordered" evidence="1">
    <location>
        <begin position="65"/>
        <end position="94"/>
    </location>
</feature>
<evidence type="ECO:0000313" key="3">
    <source>
        <dbReference type="Proteomes" id="UP000002498"/>
    </source>
</evidence>
<feature type="compositionally biased region" description="Low complexity" evidence="1">
    <location>
        <begin position="65"/>
        <end position="85"/>
    </location>
</feature>
<dbReference type="EMBL" id="ADNJ02000034">
    <property type="protein sequence ID" value="EFY94162.1"/>
    <property type="molecule type" value="Genomic_DNA"/>
</dbReference>
<accession>E9FDM6</accession>
<dbReference type="AlphaFoldDB" id="E9FDM6"/>
<gene>
    <name evidence="2" type="ORF">MAA_10375</name>
</gene>
<dbReference type="GeneID" id="19264661"/>
<sequence>MYFITIKSFKAAAIAIIYAQVAFPAPADVVSAQDDANNECGSIRVIKVDNATLLANVDRNDIRNTTAGTQTTTDAARAATAGQDVASREGGAGQ</sequence>